<dbReference type="Proteomes" id="UP000053989">
    <property type="component" value="Unassembled WGS sequence"/>
</dbReference>
<proteinExistence type="predicted"/>
<evidence type="ECO:0000313" key="2">
    <source>
        <dbReference type="Proteomes" id="UP000053989"/>
    </source>
</evidence>
<evidence type="ECO:0000313" key="1">
    <source>
        <dbReference type="EMBL" id="KIM49999.1"/>
    </source>
</evidence>
<sequence>MSGDDHGTTEGCWGEEGALGACDLSFCVGYFAVSGAAEEVEQTGITAGEDTPVRWRTLSV</sequence>
<dbReference type="InParanoid" id="A0A0C3D0R8"/>
<dbReference type="HOGENOM" id="CLU_2943164_0_0_1"/>
<keyword evidence="2" id="KW-1185">Reference proteome</keyword>
<dbReference type="EMBL" id="KN822857">
    <property type="protein sequence ID" value="KIM49999.1"/>
    <property type="molecule type" value="Genomic_DNA"/>
</dbReference>
<reference evidence="2" key="2">
    <citation type="submission" date="2015-01" db="EMBL/GenBank/DDBJ databases">
        <title>Evolutionary Origins and Diversification of the Mycorrhizal Mutualists.</title>
        <authorList>
            <consortium name="DOE Joint Genome Institute"/>
            <consortium name="Mycorrhizal Genomics Consortium"/>
            <person name="Kohler A."/>
            <person name="Kuo A."/>
            <person name="Nagy L.G."/>
            <person name="Floudas D."/>
            <person name="Copeland A."/>
            <person name="Barry K.W."/>
            <person name="Cichocki N."/>
            <person name="Veneault-Fourrey C."/>
            <person name="LaButti K."/>
            <person name="Lindquist E.A."/>
            <person name="Lipzen A."/>
            <person name="Lundell T."/>
            <person name="Morin E."/>
            <person name="Murat C."/>
            <person name="Riley R."/>
            <person name="Ohm R."/>
            <person name="Sun H."/>
            <person name="Tunlid A."/>
            <person name="Henrissat B."/>
            <person name="Grigoriev I.V."/>
            <person name="Hibbett D.S."/>
            <person name="Martin F."/>
        </authorList>
    </citation>
    <scope>NUCLEOTIDE SEQUENCE [LARGE SCALE GENOMIC DNA]</scope>
    <source>
        <strain evidence="2">Foug A</strain>
    </source>
</reference>
<organism evidence="1 2">
    <name type="scientific">Scleroderma citrinum Foug A</name>
    <dbReference type="NCBI Taxonomy" id="1036808"/>
    <lineage>
        <taxon>Eukaryota</taxon>
        <taxon>Fungi</taxon>
        <taxon>Dikarya</taxon>
        <taxon>Basidiomycota</taxon>
        <taxon>Agaricomycotina</taxon>
        <taxon>Agaricomycetes</taxon>
        <taxon>Agaricomycetidae</taxon>
        <taxon>Boletales</taxon>
        <taxon>Sclerodermatineae</taxon>
        <taxon>Sclerodermataceae</taxon>
        <taxon>Scleroderma</taxon>
    </lineage>
</organism>
<dbReference type="AlphaFoldDB" id="A0A0C3D0R8"/>
<name>A0A0C3D0R8_9AGAM</name>
<protein>
    <submittedName>
        <fullName evidence="1">Uncharacterized protein</fullName>
    </submittedName>
</protein>
<accession>A0A0C3D0R8</accession>
<reference evidence="1 2" key="1">
    <citation type="submission" date="2014-04" db="EMBL/GenBank/DDBJ databases">
        <authorList>
            <consortium name="DOE Joint Genome Institute"/>
            <person name="Kuo A."/>
            <person name="Kohler A."/>
            <person name="Nagy L.G."/>
            <person name="Floudas D."/>
            <person name="Copeland A."/>
            <person name="Barry K.W."/>
            <person name="Cichocki N."/>
            <person name="Veneault-Fourrey C."/>
            <person name="LaButti K."/>
            <person name="Lindquist E.A."/>
            <person name="Lipzen A."/>
            <person name="Lundell T."/>
            <person name="Morin E."/>
            <person name="Murat C."/>
            <person name="Sun H."/>
            <person name="Tunlid A."/>
            <person name="Henrissat B."/>
            <person name="Grigoriev I.V."/>
            <person name="Hibbett D.S."/>
            <person name="Martin F."/>
            <person name="Nordberg H.P."/>
            <person name="Cantor M.N."/>
            <person name="Hua S.X."/>
        </authorList>
    </citation>
    <scope>NUCLEOTIDE SEQUENCE [LARGE SCALE GENOMIC DNA]</scope>
    <source>
        <strain evidence="1 2">Foug A</strain>
    </source>
</reference>
<gene>
    <name evidence="1" type="ORF">SCLCIDRAFT_34802</name>
</gene>